<sequence>MKKGILFIIFITLFTLTGCSKKDSPETAAKEFISSFMTGDVESFNKYATDSTKGIFVLAMSMKCNQDKLQNNMAECLKEVGSNLKSVEVKNVKQINENEAVVTLKETYANGKISHENIPVIKTKDGWKVNIKK</sequence>
<organism evidence="2 3">
    <name type="scientific">Nautilia profundicola (strain ATCC BAA-1463 / DSM 18972 / AmH)</name>
    <dbReference type="NCBI Taxonomy" id="598659"/>
    <lineage>
        <taxon>Bacteria</taxon>
        <taxon>Pseudomonadati</taxon>
        <taxon>Campylobacterota</taxon>
        <taxon>Epsilonproteobacteria</taxon>
        <taxon>Nautiliales</taxon>
        <taxon>Nautiliaceae</taxon>
        <taxon>Nautilia</taxon>
    </lineage>
</organism>
<dbReference type="Gene3D" id="3.10.450.50">
    <property type="match status" value="1"/>
</dbReference>
<keyword evidence="3" id="KW-1185">Reference proteome</keyword>
<evidence type="ECO:0000259" key="1">
    <source>
        <dbReference type="Pfam" id="PF12870"/>
    </source>
</evidence>
<proteinExistence type="predicted"/>
<dbReference type="KEGG" id="nam:NAMH_0192"/>
<dbReference type="EMBL" id="CP001279">
    <property type="protein sequence ID" value="ACM92516.1"/>
    <property type="molecule type" value="Genomic_DNA"/>
</dbReference>
<keyword evidence="2" id="KW-0449">Lipoprotein</keyword>
<name>B9L7K8_NAUPA</name>
<dbReference type="eggNOG" id="ENOG5031B0B">
    <property type="taxonomic scope" value="Bacteria"/>
</dbReference>
<accession>B9L7K8</accession>
<dbReference type="InterPro" id="IPR024267">
    <property type="entry name" value="DUF4878"/>
</dbReference>
<dbReference type="RefSeq" id="WP_012663887.1">
    <property type="nucleotide sequence ID" value="NC_012115.1"/>
</dbReference>
<protein>
    <submittedName>
        <fullName evidence="2">Lipoprotein</fullName>
    </submittedName>
</protein>
<dbReference type="Proteomes" id="UP000000448">
    <property type="component" value="Chromosome"/>
</dbReference>
<gene>
    <name evidence="2" type="ordered locus">NAMH_0192</name>
</gene>
<dbReference type="PROSITE" id="PS51257">
    <property type="entry name" value="PROKAR_LIPOPROTEIN"/>
    <property type="match status" value="1"/>
</dbReference>
<dbReference type="Pfam" id="PF12870">
    <property type="entry name" value="DUF4878"/>
    <property type="match status" value="1"/>
</dbReference>
<dbReference type="OrthoDB" id="9844224at2"/>
<dbReference type="AlphaFoldDB" id="B9L7K8"/>
<evidence type="ECO:0000313" key="3">
    <source>
        <dbReference type="Proteomes" id="UP000000448"/>
    </source>
</evidence>
<feature type="domain" description="DUF4878" evidence="1">
    <location>
        <begin position="19"/>
        <end position="130"/>
    </location>
</feature>
<evidence type="ECO:0000313" key="2">
    <source>
        <dbReference type="EMBL" id="ACM92516.1"/>
    </source>
</evidence>
<reference evidence="2 3" key="1">
    <citation type="journal article" date="2009" name="PLoS Genet.">
        <title>Adaptations to submarine hydrothermal environments exemplified by the genome of Nautilia profundicola.</title>
        <authorList>
            <person name="Campbell B.J."/>
            <person name="Smith J.L."/>
            <person name="Hanson T.E."/>
            <person name="Klotz M.G."/>
            <person name="Stein L.Y."/>
            <person name="Lee C.K."/>
            <person name="Wu D."/>
            <person name="Robinson J.M."/>
            <person name="Khouri H.M."/>
            <person name="Eisen J.A."/>
            <person name="Cary S.C."/>
        </authorList>
    </citation>
    <scope>NUCLEOTIDE SEQUENCE [LARGE SCALE GENOMIC DNA]</scope>
    <source>
        <strain evidence="3">ATCC BAA-1463 / DSM 18972 / AmH</strain>
    </source>
</reference>
<dbReference type="STRING" id="598659.NAMH_0192"/>
<dbReference type="HOGENOM" id="CLU_1904484_0_0_7"/>